<comment type="catalytic activity">
    <reaction evidence="6">
        <text>glycolate + A = glyoxylate + AH2</text>
        <dbReference type="Rhea" id="RHEA:21264"/>
        <dbReference type="ChEBI" id="CHEBI:13193"/>
        <dbReference type="ChEBI" id="CHEBI:17499"/>
        <dbReference type="ChEBI" id="CHEBI:29805"/>
        <dbReference type="ChEBI" id="CHEBI:36655"/>
        <dbReference type="EC" id="1.1.99.14"/>
    </reaction>
</comment>
<dbReference type="PANTHER" id="PTHR32479">
    <property type="entry name" value="GLYCOLATE OXIDASE IRON-SULFUR SUBUNIT"/>
    <property type="match status" value="1"/>
</dbReference>
<evidence type="ECO:0000256" key="2">
    <source>
        <dbReference type="ARBA" id="ARBA00022723"/>
    </source>
</evidence>
<dbReference type="RefSeq" id="WP_078683651.1">
    <property type="nucleotide sequence ID" value="NZ_FUYA01000001.1"/>
</dbReference>
<dbReference type="InterPro" id="IPR004017">
    <property type="entry name" value="Cys_rich_dom"/>
</dbReference>
<organism evidence="8 9">
    <name type="scientific">Desulfobaculum bizertense DSM 18034</name>
    <dbReference type="NCBI Taxonomy" id="1121442"/>
    <lineage>
        <taxon>Bacteria</taxon>
        <taxon>Pseudomonadati</taxon>
        <taxon>Thermodesulfobacteriota</taxon>
        <taxon>Desulfovibrionia</taxon>
        <taxon>Desulfovibrionales</taxon>
        <taxon>Desulfovibrionaceae</taxon>
        <taxon>Desulfobaculum</taxon>
    </lineage>
</organism>
<dbReference type="InterPro" id="IPR017896">
    <property type="entry name" value="4Fe4S_Fe-S-bd"/>
</dbReference>
<reference evidence="8 9" key="1">
    <citation type="submission" date="2017-02" db="EMBL/GenBank/DDBJ databases">
        <authorList>
            <person name="Peterson S.W."/>
        </authorList>
    </citation>
    <scope>NUCLEOTIDE SEQUENCE [LARGE SCALE GENOMIC DNA]</scope>
    <source>
        <strain evidence="8 9">DSM 18034</strain>
    </source>
</reference>
<dbReference type="STRING" id="1121442.SAMN02745702_00333"/>
<keyword evidence="4 6" id="KW-0408">Iron</keyword>
<protein>
    <recommendedName>
        <fullName evidence="6">Glycolate oxidase iron-sulfur subunit</fullName>
        <ecNumber evidence="6">1.1.99.14</ecNumber>
    </recommendedName>
</protein>
<keyword evidence="5 6" id="KW-0411">Iron-sulfur</keyword>
<proteinExistence type="predicted"/>
<dbReference type="OrthoDB" id="9770306at2"/>
<comment type="function">
    <text evidence="6">Component of a complex that catalyzes the oxidation of glycolate to glyoxylate.</text>
</comment>
<dbReference type="GO" id="GO:0019154">
    <property type="term" value="F:glycolate dehydrogenase activity"/>
    <property type="evidence" value="ECO:0007669"/>
    <property type="project" value="UniProtKB-EC"/>
</dbReference>
<dbReference type="EC" id="1.1.99.14" evidence="6"/>
<evidence type="ECO:0000256" key="3">
    <source>
        <dbReference type="ARBA" id="ARBA00022737"/>
    </source>
</evidence>
<dbReference type="Pfam" id="PF13183">
    <property type="entry name" value="Fer4_8"/>
    <property type="match status" value="1"/>
</dbReference>
<keyword evidence="1 6" id="KW-0004">4Fe-4S</keyword>
<comment type="catalytic activity">
    <reaction evidence="6">
        <text>(R)-lactate + A = pyruvate + AH2</text>
        <dbReference type="Rhea" id="RHEA:15089"/>
        <dbReference type="ChEBI" id="CHEBI:13193"/>
        <dbReference type="ChEBI" id="CHEBI:15361"/>
        <dbReference type="ChEBI" id="CHEBI:16004"/>
        <dbReference type="ChEBI" id="CHEBI:17499"/>
    </reaction>
</comment>
<keyword evidence="6" id="KW-0249">Electron transport</keyword>
<evidence type="ECO:0000256" key="6">
    <source>
        <dbReference type="PIRNR" id="PIRNR000139"/>
    </source>
</evidence>
<dbReference type="SUPFAM" id="SSF46548">
    <property type="entry name" value="alpha-helical ferredoxin"/>
    <property type="match status" value="1"/>
</dbReference>
<dbReference type="Gene3D" id="1.10.1060.10">
    <property type="entry name" value="Alpha-helical ferredoxin"/>
    <property type="match status" value="1"/>
</dbReference>
<evidence type="ECO:0000259" key="7">
    <source>
        <dbReference type="PROSITE" id="PS51379"/>
    </source>
</evidence>
<evidence type="ECO:0000256" key="1">
    <source>
        <dbReference type="ARBA" id="ARBA00022485"/>
    </source>
</evidence>
<keyword evidence="3" id="KW-0677">Repeat</keyword>
<accession>A0A1T4VHN3</accession>
<keyword evidence="6" id="KW-0813">Transport</keyword>
<dbReference type="Proteomes" id="UP000189733">
    <property type="component" value="Unassembled WGS sequence"/>
</dbReference>
<feature type="domain" description="4Fe-4S ferredoxin-type" evidence="7">
    <location>
        <begin position="63"/>
        <end position="92"/>
    </location>
</feature>
<evidence type="ECO:0000313" key="9">
    <source>
        <dbReference type="Proteomes" id="UP000189733"/>
    </source>
</evidence>
<dbReference type="InterPro" id="IPR012257">
    <property type="entry name" value="Glc_ox_4Fe-4S"/>
</dbReference>
<evidence type="ECO:0000313" key="8">
    <source>
        <dbReference type="EMBL" id="SKA64459.1"/>
    </source>
</evidence>
<evidence type="ECO:0000256" key="4">
    <source>
        <dbReference type="ARBA" id="ARBA00023004"/>
    </source>
</evidence>
<dbReference type="PIRSF" id="PIRSF000139">
    <property type="entry name" value="Glc_ox_4Fe-4S"/>
    <property type="match status" value="1"/>
</dbReference>
<name>A0A1T4VHN3_9BACT</name>
<dbReference type="GO" id="GO:0046872">
    <property type="term" value="F:metal ion binding"/>
    <property type="evidence" value="ECO:0007669"/>
    <property type="project" value="UniProtKB-UniRule"/>
</dbReference>
<dbReference type="PROSITE" id="PS51379">
    <property type="entry name" value="4FE4S_FER_2"/>
    <property type="match status" value="2"/>
</dbReference>
<dbReference type="InterPro" id="IPR009051">
    <property type="entry name" value="Helical_ferredxn"/>
</dbReference>
<evidence type="ECO:0000256" key="5">
    <source>
        <dbReference type="ARBA" id="ARBA00023014"/>
    </source>
</evidence>
<dbReference type="PROSITE" id="PS00198">
    <property type="entry name" value="4FE4S_FER_1"/>
    <property type="match status" value="1"/>
</dbReference>
<dbReference type="EMBL" id="FUYA01000001">
    <property type="protein sequence ID" value="SKA64459.1"/>
    <property type="molecule type" value="Genomic_DNA"/>
</dbReference>
<dbReference type="PANTHER" id="PTHR32479:SF20">
    <property type="entry name" value="GLYCOLATE OXIDASE IRON-SULFUR SUBUNIT"/>
    <property type="match status" value="1"/>
</dbReference>
<comment type="cofactor">
    <cofactor evidence="6">
        <name>[4Fe-4S] cluster</name>
        <dbReference type="ChEBI" id="CHEBI:49883"/>
    </cofactor>
    <text evidence="6">Binds 2 [4Fe-4S] clusters.</text>
</comment>
<keyword evidence="2 6" id="KW-0479">Metal-binding</keyword>
<feature type="domain" description="4Fe-4S ferredoxin-type" evidence="7">
    <location>
        <begin position="10"/>
        <end position="41"/>
    </location>
</feature>
<sequence>MADLHKLAQMLHELDDQMAACMKCGMCQSVCPVFAETMSEADVTRGKIALLENLSGELVNDAEGVKERLNKCLLCGSCAANCPSGVKIMDIFLKGRCIVNTYLGLPAAKKLVFRNLLTRPKLFNAMLDTASIFQGAVTSKGDELLGTSCARMLDPIIGKRHFVPLAKKAFHRHVSALDEQAGFSGLRVAFYPGCAVDKFFPNVGLAALKVLKHHGVGVYMPSGQVCCGLPSLASGDIEGFLKQAAKNVALFGDASFDYLITPCGSCTAAFKELWPKFVSEMPSSERAAAMQIAEKAIDINEFIVDKLDITLPEPETTGGIPLTYHDPCHLDKSLNVSSQPRALLKANPKYDFREMKEHNRCCGNGGTFNLFHYEVSKKIGERKRDNVIASGAKVVATGCPACMMQLNDVLSQSHAGVEVKHSIEIYAETLD</sequence>
<gene>
    <name evidence="8" type="ORF">SAMN02745702_00333</name>
</gene>
<dbReference type="AlphaFoldDB" id="A0A1T4VHN3"/>
<dbReference type="GO" id="GO:0051539">
    <property type="term" value="F:4 iron, 4 sulfur cluster binding"/>
    <property type="evidence" value="ECO:0007669"/>
    <property type="project" value="UniProtKB-UniRule"/>
</dbReference>
<dbReference type="InterPro" id="IPR017900">
    <property type="entry name" value="4Fe4S_Fe_S_CS"/>
</dbReference>
<keyword evidence="9" id="KW-1185">Reference proteome</keyword>
<dbReference type="Pfam" id="PF02754">
    <property type="entry name" value="CCG"/>
    <property type="match status" value="2"/>
</dbReference>